<protein>
    <submittedName>
        <fullName evidence="2">Uncharacterized protein</fullName>
    </submittedName>
</protein>
<evidence type="ECO:0000256" key="1">
    <source>
        <dbReference type="SAM" id="MobiDB-lite"/>
    </source>
</evidence>
<comment type="caution">
    <text evidence="2">The sequence shown here is derived from an EMBL/GenBank/DDBJ whole genome shotgun (WGS) entry which is preliminary data.</text>
</comment>
<feature type="non-terminal residue" evidence="2">
    <location>
        <position position="1"/>
    </location>
</feature>
<evidence type="ECO:0000313" key="3">
    <source>
        <dbReference type="Proteomes" id="UP001153199"/>
    </source>
</evidence>
<reference evidence="2" key="1">
    <citation type="submission" date="2022-06" db="EMBL/GenBank/DDBJ databases">
        <title>Lactococcus from bovine mastitis in China.</title>
        <authorList>
            <person name="Lin Y."/>
            <person name="Han B."/>
        </authorList>
    </citation>
    <scope>NUCLEOTIDE SEQUENCE</scope>
    <source>
        <strain evidence="2">Ningxia-I-26</strain>
    </source>
</reference>
<gene>
    <name evidence="2" type="ORF">NF717_12490</name>
</gene>
<name>A0A9X4P204_9LACT</name>
<feature type="compositionally biased region" description="Polar residues" evidence="1">
    <location>
        <begin position="53"/>
        <end position="62"/>
    </location>
</feature>
<feature type="region of interest" description="Disordered" evidence="1">
    <location>
        <begin position="53"/>
        <end position="74"/>
    </location>
</feature>
<feature type="non-terminal residue" evidence="2">
    <location>
        <position position="74"/>
    </location>
</feature>
<keyword evidence="3" id="KW-1185">Reference proteome</keyword>
<dbReference type="EMBL" id="JAMWFV010000256">
    <property type="protein sequence ID" value="MDG6146453.1"/>
    <property type="molecule type" value="Genomic_DNA"/>
</dbReference>
<accession>A0A9X4P204</accession>
<evidence type="ECO:0000313" key="2">
    <source>
        <dbReference type="EMBL" id="MDG6146453.1"/>
    </source>
</evidence>
<dbReference type="RefSeq" id="WP_279369240.1">
    <property type="nucleotide sequence ID" value="NZ_JAMWFV010000256.1"/>
</dbReference>
<dbReference type="Proteomes" id="UP001153199">
    <property type="component" value="Unassembled WGS sequence"/>
</dbReference>
<proteinExistence type="predicted"/>
<sequence>TPTNQDIHFDVVGTAVYGGVTDTKPFTLKAIYAKTTSVELSYSSQDTNLTGYISEEGSTGTDKLSAVVHPDNAD</sequence>
<organism evidence="2 3">
    <name type="scientific">Lactococcus formosensis</name>
    <dbReference type="NCBI Taxonomy" id="1281486"/>
    <lineage>
        <taxon>Bacteria</taxon>
        <taxon>Bacillati</taxon>
        <taxon>Bacillota</taxon>
        <taxon>Bacilli</taxon>
        <taxon>Lactobacillales</taxon>
        <taxon>Streptococcaceae</taxon>
        <taxon>Lactococcus</taxon>
    </lineage>
</organism>
<dbReference type="AlphaFoldDB" id="A0A9X4P204"/>